<comment type="caution">
    <text evidence="2">The sequence shown here is derived from an EMBL/GenBank/DDBJ whole genome shotgun (WGS) entry which is preliminary data.</text>
</comment>
<proteinExistence type="predicted"/>
<dbReference type="EMBL" id="AOMF01000169">
    <property type="protein sequence ID" value="EMA50569.1"/>
    <property type="molecule type" value="Genomic_DNA"/>
</dbReference>
<name>M0N0F8_9EURY</name>
<keyword evidence="1" id="KW-0472">Membrane</keyword>
<reference evidence="2 3" key="1">
    <citation type="journal article" date="2014" name="PLoS Genet.">
        <title>Phylogenetically driven sequencing of extremely halophilic archaea reveals strategies for static and dynamic osmo-response.</title>
        <authorList>
            <person name="Becker E.A."/>
            <person name="Seitzer P.M."/>
            <person name="Tritt A."/>
            <person name="Larsen D."/>
            <person name="Krusor M."/>
            <person name="Yao A.I."/>
            <person name="Wu D."/>
            <person name="Madern D."/>
            <person name="Eisen J.A."/>
            <person name="Darling A.E."/>
            <person name="Facciotti M.T."/>
        </authorList>
    </citation>
    <scope>NUCLEOTIDE SEQUENCE [LARGE SCALE GENOMIC DNA]</scope>
    <source>
        <strain evidence="2 3">JCM 13552</strain>
    </source>
</reference>
<keyword evidence="1" id="KW-1133">Transmembrane helix</keyword>
<keyword evidence="1" id="KW-0812">Transmembrane</keyword>
<dbReference type="AlphaFoldDB" id="M0N0F8"/>
<protein>
    <submittedName>
        <fullName evidence="2">Putative NAD-specific glutamate dehydrogenase</fullName>
    </submittedName>
</protein>
<evidence type="ECO:0000256" key="1">
    <source>
        <dbReference type="SAM" id="Phobius"/>
    </source>
</evidence>
<evidence type="ECO:0000313" key="3">
    <source>
        <dbReference type="Proteomes" id="UP000011680"/>
    </source>
</evidence>
<accession>M0N0F8</accession>
<dbReference type="Pfam" id="PF10712">
    <property type="entry name" value="NAD-GH"/>
    <property type="match status" value="2"/>
</dbReference>
<dbReference type="Proteomes" id="UP000011680">
    <property type="component" value="Unassembled WGS sequence"/>
</dbReference>
<organism evidence="2 3">
    <name type="scientific">Halococcus thailandensis JCM 13552</name>
    <dbReference type="NCBI Taxonomy" id="1227457"/>
    <lineage>
        <taxon>Archaea</taxon>
        <taxon>Methanobacteriati</taxon>
        <taxon>Methanobacteriota</taxon>
        <taxon>Stenosarchaea group</taxon>
        <taxon>Halobacteria</taxon>
        <taxon>Halobacteriales</taxon>
        <taxon>Halococcaceae</taxon>
        <taxon>Halococcus</taxon>
    </lineage>
</organism>
<gene>
    <name evidence="2" type="ORF">C451_16420</name>
</gene>
<dbReference type="InterPro" id="IPR019651">
    <property type="entry name" value="Glutamate_DH_NAD-spec"/>
</dbReference>
<evidence type="ECO:0000313" key="2">
    <source>
        <dbReference type="EMBL" id="EMA50569.1"/>
    </source>
</evidence>
<sequence>MGRTNGGTDLGRRLVFVFVVDVDVLEVGVDVLLVVTVAASATHVAHPAGTGTCCACPTGTARTAGGLLGGLLLLVHLLADLLQFRRELLGGVLELLGRRVLVLQDFLDVLDCVLDVGPEVVLDFLFVLFEERVRALDRTLGLVARLDALAALLVLLGVLLGLLLHAVDLVVREPRTALDGDLLGVARALIVGLDVDDAVLVDVERHLDLGRSGGRGRDARELELTQKLVLVGDLALALEHTHLNLRLVRGRGREHLRLLGRDRRVLVDEALEEATLDLDPQRERRHVEQHDVVDVAREHATLDRRTEGDGLVGVDVLLGVLTDDLRDLFLDLRHPRRPADENHLVDIVGVVARIVERLLGRAHSSLDQVGGERLERRAGELLLQVDRSRIRRRDEREVDRRLFSVGELDLGLLGGVLQSLERLSVLTEIEAVLGLELLGEMVDDGLVPVVATEIVVAVRGDDLVDPTTEIEHGDIEGPATEIVDHHGLVGVVVEPVGHRRRGRLVDDALDVEAGDLAGVLRRLALTVGEVGRDSDHGFLDFVAEILLGVALDLAENERRDLFGRVVLAVDLDGVVLADEPFDRFDSPIGVLDGLVLRGFADEALVVGERHHGGCGAVALAVDDDLRIAAFHHCERRVRRPEVDTEDLVARHCWPQLSLWAG</sequence>
<feature type="transmembrane region" description="Helical" evidence="1">
    <location>
        <begin position="142"/>
        <end position="167"/>
    </location>
</feature>
<keyword evidence="3" id="KW-1185">Reference proteome</keyword>
<dbReference type="eggNOG" id="ENOG502N5GK">
    <property type="taxonomic scope" value="Archaea"/>
</dbReference>